<evidence type="ECO:0000313" key="2">
    <source>
        <dbReference type="Proteomes" id="UP000316079"/>
    </source>
</evidence>
<dbReference type="OrthoDB" id="9901503at2759"/>
<dbReference type="AlphaFoldDB" id="A0A553RA18"/>
<name>A0A553RA18_9TELE</name>
<accession>A0A553RA18</accession>
<dbReference type="Proteomes" id="UP000316079">
    <property type="component" value="Unassembled WGS sequence"/>
</dbReference>
<evidence type="ECO:0000313" key="1">
    <source>
        <dbReference type="EMBL" id="TRY99006.1"/>
    </source>
</evidence>
<organism evidence="1 2">
    <name type="scientific">Danionella cerebrum</name>
    <dbReference type="NCBI Taxonomy" id="2873325"/>
    <lineage>
        <taxon>Eukaryota</taxon>
        <taxon>Metazoa</taxon>
        <taxon>Chordata</taxon>
        <taxon>Craniata</taxon>
        <taxon>Vertebrata</taxon>
        <taxon>Euteleostomi</taxon>
        <taxon>Actinopterygii</taxon>
        <taxon>Neopterygii</taxon>
        <taxon>Teleostei</taxon>
        <taxon>Ostariophysi</taxon>
        <taxon>Cypriniformes</taxon>
        <taxon>Danionidae</taxon>
        <taxon>Danioninae</taxon>
        <taxon>Danionella</taxon>
    </lineage>
</organism>
<comment type="caution">
    <text evidence="1">The sequence shown here is derived from an EMBL/GenBank/DDBJ whole genome shotgun (WGS) entry which is preliminary data.</text>
</comment>
<reference evidence="1 2" key="1">
    <citation type="journal article" date="2019" name="Sci. Data">
        <title>Hybrid genome assembly and annotation of Danionella translucida.</title>
        <authorList>
            <person name="Kadobianskyi M."/>
            <person name="Schulze L."/>
            <person name="Schuelke M."/>
            <person name="Judkewitz B."/>
        </authorList>
    </citation>
    <scope>NUCLEOTIDE SEQUENCE [LARGE SCALE GENOMIC DNA]</scope>
    <source>
        <strain evidence="1 2">Bolton</strain>
    </source>
</reference>
<keyword evidence="2" id="KW-1185">Reference proteome</keyword>
<dbReference type="EMBL" id="SRMA01025120">
    <property type="protein sequence ID" value="TRY99006.1"/>
    <property type="molecule type" value="Genomic_DNA"/>
</dbReference>
<dbReference type="PANTHER" id="PTHR41693">
    <property type="entry name" value="HEME-BINDING PROTEIN 1"/>
    <property type="match status" value="1"/>
</dbReference>
<proteinExistence type="predicted"/>
<sequence length="114" mass="13272">MTQVKDLLLNDHSAVLPDYARHRTTILITINCLLGIKQIHPLSEALHLIYKEFNSLKERLAELTTKFEGIEHFVDEAQSDKCLWTRGLNISESEGRSGHRNWVMVRRFKKPFNV</sequence>
<dbReference type="PANTHER" id="PTHR41693:SF2">
    <property type="entry name" value="BIOGENESIS OF LYSOSOME-RELATED ORGANELLES COMPLEX 1 SUBUNIT 2"/>
    <property type="match status" value="1"/>
</dbReference>
<protein>
    <submittedName>
        <fullName evidence="1">Uncharacterized protein</fullName>
    </submittedName>
</protein>
<gene>
    <name evidence="1" type="ORF">DNTS_034816</name>
</gene>